<protein>
    <recommendedName>
        <fullName evidence="3">Reelin domain-containing protein</fullName>
    </recommendedName>
</protein>
<evidence type="ECO:0000256" key="1">
    <source>
        <dbReference type="SAM" id="MobiDB-lite"/>
    </source>
</evidence>
<dbReference type="EMBL" id="KQ965754">
    <property type="protein sequence ID" value="KXS16329.1"/>
    <property type="molecule type" value="Genomic_DNA"/>
</dbReference>
<keyword evidence="5" id="KW-1185">Reference proteome</keyword>
<evidence type="ECO:0000313" key="4">
    <source>
        <dbReference type="EMBL" id="KXS16329.1"/>
    </source>
</evidence>
<dbReference type="InterPro" id="IPR042307">
    <property type="entry name" value="Reeler_sf"/>
</dbReference>
<keyword evidence="2" id="KW-0732">Signal</keyword>
<feature type="compositionally biased region" description="Acidic residues" evidence="1">
    <location>
        <begin position="224"/>
        <end position="234"/>
    </location>
</feature>
<feature type="signal peptide" evidence="2">
    <location>
        <begin position="1"/>
        <end position="41"/>
    </location>
</feature>
<dbReference type="Proteomes" id="UP000070544">
    <property type="component" value="Unassembled WGS sequence"/>
</dbReference>
<reference evidence="4 5" key="1">
    <citation type="journal article" date="2015" name="Genome Biol. Evol.">
        <title>Phylogenomic analyses indicate that early fungi evolved digesting cell walls of algal ancestors of land plants.</title>
        <authorList>
            <person name="Chang Y."/>
            <person name="Wang S."/>
            <person name="Sekimoto S."/>
            <person name="Aerts A.L."/>
            <person name="Choi C."/>
            <person name="Clum A."/>
            <person name="LaButti K.M."/>
            <person name="Lindquist E.A."/>
            <person name="Yee Ngan C."/>
            <person name="Ohm R.A."/>
            <person name="Salamov A.A."/>
            <person name="Grigoriev I.V."/>
            <person name="Spatafora J.W."/>
            <person name="Berbee M.L."/>
        </authorList>
    </citation>
    <scope>NUCLEOTIDE SEQUENCE [LARGE SCALE GENOMIC DNA]</scope>
    <source>
        <strain evidence="4 5">JEL478</strain>
    </source>
</reference>
<dbReference type="Gene3D" id="2.60.40.4060">
    <property type="entry name" value="Reeler domain"/>
    <property type="match status" value="1"/>
</dbReference>
<dbReference type="InterPro" id="IPR002861">
    <property type="entry name" value="Reeler_dom"/>
</dbReference>
<gene>
    <name evidence="4" type="ORF">M427DRAFT_154650</name>
</gene>
<dbReference type="Pfam" id="PF02014">
    <property type="entry name" value="Reeler"/>
    <property type="match status" value="1"/>
</dbReference>
<feature type="region of interest" description="Disordered" evidence="1">
    <location>
        <begin position="197"/>
        <end position="234"/>
    </location>
</feature>
<sequence>MKSNTRSTLALSPRSPRDSEMSIRTLPLALLLLVLPSLALSFPFGGMPVCSYDDTRSQTMHIQHGRGLSEPRATLTATPEGEGYRISLTGIPSFTGLILWVRDASTSQHVGRFSVSEDTGLRGKDCSGMTGASSGKLSTLEHYDRDYKTTLAFAWMPDAAVTKETRLVAEAVVVESDNEIWYTAFPAFFTLGGSSLTPSSTPTPVPPANSAEPHAVVPMKSIVDDMEEDDDEHF</sequence>
<evidence type="ECO:0000259" key="3">
    <source>
        <dbReference type="Pfam" id="PF02014"/>
    </source>
</evidence>
<feature type="chain" id="PRO_5007296228" description="Reelin domain-containing protein" evidence="2">
    <location>
        <begin position="42"/>
        <end position="234"/>
    </location>
</feature>
<feature type="domain" description="Reelin" evidence="3">
    <location>
        <begin position="78"/>
        <end position="181"/>
    </location>
</feature>
<evidence type="ECO:0000256" key="2">
    <source>
        <dbReference type="SAM" id="SignalP"/>
    </source>
</evidence>
<name>A0A139AI10_GONPJ</name>
<organism evidence="4 5">
    <name type="scientific">Gonapodya prolifera (strain JEL478)</name>
    <name type="common">Monoblepharis prolifera</name>
    <dbReference type="NCBI Taxonomy" id="1344416"/>
    <lineage>
        <taxon>Eukaryota</taxon>
        <taxon>Fungi</taxon>
        <taxon>Fungi incertae sedis</taxon>
        <taxon>Chytridiomycota</taxon>
        <taxon>Chytridiomycota incertae sedis</taxon>
        <taxon>Monoblepharidomycetes</taxon>
        <taxon>Monoblepharidales</taxon>
        <taxon>Gonapodyaceae</taxon>
        <taxon>Gonapodya</taxon>
    </lineage>
</organism>
<evidence type="ECO:0000313" key="5">
    <source>
        <dbReference type="Proteomes" id="UP000070544"/>
    </source>
</evidence>
<accession>A0A139AI10</accession>
<proteinExistence type="predicted"/>
<dbReference type="AlphaFoldDB" id="A0A139AI10"/>